<dbReference type="KEGG" id="cdx:CDES_14510"/>
<organism evidence="1 2">
    <name type="scientific">Corynebacterium deserti GIMN1.010</name>
    <dbReference type="NCBI Taxonomy" id="931089"/>
    <lineage>
        <taxon>Bacteria</taxon>
        <taxon>Bacillati</taxon>
        <taxon>Actinomycetota</taxon>
        <taxon>Actinomycetes</taxon>
        <taxon>Mycobacteriales</taxon>
        <taxon>Corynebacteriaceae</taxon>
        <taxon>Corynebacterium</taxon>
    </lineage>
</organism>
<accession>A0A0M3QAF3</accession>
<reference evidence="1 2" key="1">
    <citation type="submission" date="2014-08" db="EMBL/GenBank/DDBJ databases">
        <title>Complete genome sequence of Corynebacterium deserti GIMN1.010 (=DSM 45689), isolated from desert sand in western China.</title>
        <authorList>
            <person name="Ruckert C."/>
            <person name="Albersmeier A."/>
            <person name="Kalinowski J."/>
        </authorList>
    </citation>
    <scope>NUCLEOTIDE SEQUENCE [LARGE SCALE GENOMIC DNA]</scope>
    <source>
        <strain evidence="1 2">GIMN1.010</strain>
        <plasmid evidence="1 2">pCdes2</plasmid>
    </source>
</reference>
<dbReference type="EMBL" id="CP009222">
    <property type="protein sequence ID" value="ALC07203.1"/>
    <property type="molecule type" value="Genomic_DNA"/>
</dbReference>
<proteinExistence type="predicted"/>
<keyword evidence="2" id="KW-1185">Reference proteome</keyword>
<dbReference type="Proteomes" id="UP000068067">
    <property type="component" value="Plasmid pCdes2"/>
</dbReference>
<name>A0A0M3QAF3_9CORY</name>
<evidence type="ECO:0000313" key="2">
    <source>
        <dbReference type="Proteomes" id="UP000068067"/>
    </source>
</evidence>
<keyword evidence="1" id="KW-0614">Plasmid</keyword>
<sequence length="169" mass="18670">MQMSSNFHIGHALSHQAEDVALDVGEPVQLVEGVVGFIQGEGDVEYRAPSCCGLHVPVPTGVLDAFRHMAVDVIGTIPSTGTIVAKFHQQVRPITVPLDPHPGDGVILETDQNQKTDDLSCSLGHGDRKSAPTLGRWYEVKHQHLMLDQVRQLIFELPKRQSYWLDPIH</sequence>
<geneLocation type="plasmid" evidence="1 2">
    <name>pCdes2</name>
</geneLocation>
<evidence type="ECO:0000313" key="1">
    <source>
        <dbReference type="EMBL" id="ALC07203.1"/>
    </source>
</evidence>
<protein>
    <submittedName>
        <fullName evidence="1">Uncharacterized protein</fullName>
    </submittedName>
</protein>
<dbReference type="AlphaFoldDB" id="A0A0M3QAF3"/>
<gene>
    <name evidence="1" type="ORF">CDES_14510</name>
</gene>